<proteinExistence type="predicted"/>
<dbReference type="EMBL" id="JAWXYG010000006">
    <property type="protein sequence ID" value="KAK4270065.1"/>
    <property type="molecule type" value="Genomic_DNA"/>
</dbReference>
<evidence type="ECO:0000313" key="2">
    <source>
        <dbReference type="EMBL" id="KAK4268908.1"/>
    </source>
</evidence>
<protein>
    <submittedName>
        <fullName evidence="1">Uncharacterized protein</fullName>
    </submittedName>
</protein>
<dbReference type="EMBL" id="JAWXYG010000006">
    <property type="protein sequence ID" value="KAK4268908.1"/>
    <property type="molecule type" value="Genomic_DNA"/>
</dbReference>
<keyword evidence="4" id="KW-1185">Reference proteome</keyword>
<comment type="caution">
    <text evidence="1">The sequence shown here is derived from an EMBL/GenBank/DDBJ whole genome shotgun (WGS) entry which is preliminary data.</text>
</comment>
<organism evidence="1 4">
    <name type="scientific">Acacia crassicarpa</name>
    <name type="common">northern wattle</name>
    <dbReference type="NCBI Taxonomy" id="499986"/>
    <lineage>
        <taxon>Eukaryota</taxon>
        <taxon>Viridiplantae</taxon>
        <taxon>Streptophyta</taxon>
        <taxon>Embryophyta</taxon>
        <taxon>Tracheophyta</taxon>
        <taxon>Spermatophyta</taxon>
        <taxon>Magnoliopsida</taxon>
        <taxon>eudicotyledons</taxon>
        <taxon>Gunneridae</taxon>
        <taxon>Pentapetalae</taxon>
        <taxon>rosids</taxon>
        <taxon>fabids</taxon>
        <taxon>Fabales</taxon>
        <taxon>Fabaceae</taxon>
        <taxon>Caesalpinioideae</taxon>
        <taxon>mimosoid clade</taxon>
        <taxon>Acacieae</taxon>
        <taxon>Acacia</taxon>
    </lineage>
</organism>
<gene>
    <name evidence="2" type="ORF">QN277_022135</name>
    <name evidence="3" type="ORF">QN277_023149</name>
    <name evidence="1" type="ORF">QN277_028930</name>
</gene>
<name>A0AAE1J4E5_9FABA</name>
<accession>A0AAE1J4E5</accession>
<reference evidence="1" key="1">
    <citation type="submission" date="2023-10" db="EMBL/GenBank/DDBJ databases">
        <title>Chromosome-level genome of the transformable northern wattle, Acacia crassicarpa.</title>
        <authorList>
            <person name="Massaro I."/>
            <person name="Sinha N.R."/>
            <person name="Poethig S."/>
            <person name="Leichty A.R."/>
        </authorList>
    </citation>
    <scope>NUCLEOTIDE SEQUENCE</scope>
    <source>
        <strain evidence="1">Acra3RX</strain>
        <tissue evidence="1">Leaf</tissue>
    </source>
</reference>
<dbReference type="AlphaFoldDB" id="A0AAE1J4E5"/>
<evidence type="ECO:0000313" key="3">
    <source>
        <dbReference type="EMBL" id="KAK4270065.1"/>
    </source>
</evidence>
<dbReference type="Proteomes" id="UP001293593">
    <property type="component" value="Unassembled WGS sequence"/>
</dbReference>
<dbReference type="EMBL" id="JAWXYG010000009">
    <property type="protein sequence ID" value="KAK4263535.1"/>
    <property type="molecule type" value="Genomic_DNA"/>
</dbReference>
<evidence type="ECO:0000313" key="1">
    <source>
        <dbReference type="EMBL" id="KAK4263535.1"/>
    </source>
</evidence>
<evidence type="ECO:0000313" key="4">
    <source>
        <dbReference type="Proteomes" id="UP001293593"/>
    </source>
</evidence>
<sequence>MSSSSASIVCLWFPIRSMRIKACRFSYRPRGTSLSAEERVSSRSFRPRFFTVLGKSSLENDGNLIWKNENDFSFSSLASV</sequence>